<evidence type="ECO:0000256" key="2">
    <source>
        <dbReference type="PROSITE-ProRule" id="PRU00335"/>
    </source>
</evidence>
<evidence type="ECO:0000313" key="5">
    <source>
        <dbReference type="Proteomes" id="UP000647416"/>
    </source>
</evidence>
<comment type="caution">
    <text evidence="4">The sequence shown here is derived from an EMBL/GenBank/DDBJ whole genome shotgun (WGS) entry which is preliminary data.</text>
</comment>
<dbReference type="PROSITE" id="PS50977">
    <property type="entry name" value="HTH_TETR_2"/>
    <property type="match status" value="1"/>
</dbReference>
<dbReference type="InterPro" id="IPR009057">
    <property type="entry name" value="Homeodomain-like_sf"/>
</dbReference>
<feature type="domain" description="HTH tetR-type" evidence="3">
    <location>
        <begin position="7"/>
        <end position="67"/>
    </location>
</feature>
<name>A0A926FDJ3_9FIRM</name>
<protein>
    <submittedName>
        <fullName evidence="4">TetR/AcrR family transcriptional regulator</fullName>
    </submittedName>
</protein>
<dbReference type="Proteomes" id="UP000647416">
    <property type="component" value="Unassembled WGS sequence"/>
</dbReference>
<dbReference type="Pfam" id="PF00440">
    <property type="entry name" value="TetR_N"/>
    <property type="match status" value="1"/>
</dbReference>
<accession>A0A926FDJ3</accession>
<organism evidence="4 5">
    <name type="scientific">Qingrenia yutianensis</name>
    <dbReference type="NCBI Taxonomy" id="2763676"/>
    <lineage>
        <taxon>Bacteria</taxon>
        <taxon>Bacillati</taxon>
        <taxon>Bacillota</taxon>
        <taxon>Clostridia</taxon>
        <taxon>Eubacteriales</taxon>
        <taxon>Oscillospiraceae</taxon>
        <taxon>Qingrenia</taxon>
    </lineage>
</organism>
<dbReference type="RefSeq" id="WP_262432555.1">
    <property type="nucleotide sequence ID" value="NZ_JACRTE010000018.1"/>
</dbReference>
<gene>
    <name evidence="4" type="ORF">H8706_10260</name>
</gene>
<sequence length="138" mass="16178">MRTAAYQVDEKDILERIFSFFVNRGLENVTIRELSKGTGLVQGTLYYWFGDKTNIICESAEYGLKKVTDEIFDYVFANMNDLRAFFSGCPDEISRYKNELRFIYQMAVSPVCRENRKCSKDFKIPIKKSGFYFFAKKC</sequence>
<keyword evidence="5" id="KW-1185">Reference proteome</keyword>
<evidence type="ECO:0000259" key="3">
    <source>
        <dbReference type="PROSITE" id="PS50977"/>
    </source>
</evidence>
<dbReference type="GO" id="GO:0003677">
    <property type="term" value="F:DNA binding"/>
    <property type="evidence" value="ECO:0007669"/>
    <property type="project" value="UniProtKB-UniRule"/>
</dbReference>
<dbReference type="InterPro" id="IPR001647">
    <property type="entry name" value="HTH_TetR"/>
</dbReference>
<feature type="DNA-binding region" description="H-T-H motif" evidence="2">
    <location>
        <begin position="30"/>
        <end position="49"/>
    </location>
</feature>
<dbReference type="SUPFAM" id="SSF46689">
    <property type="entry name" value="Homeodomain-like"/>
    <property type="match status" value="1"/>
</dbReference>
<dbReference type="AlphaFoldDB" id="A0A926FDJ3"/>
<keyword evidence="1 2" id="KW-0238">DNA-binding</keyword>
<reference evidence="4" key="1">
    <citation type="submission" date="2020-08" db="EMBL/GenBank/DDBJ databases">
        <title>Genome public.</title>
        <authorList>
            <person name="Liu C."/>
            <person name="Sun Q."/>
        </authorList>
    </citation>
    <scope>NUCLEOTIDE SEQUENCE</scope>
    <source>
        <strain evidence="4">NSJ-50</strain>
    </source>
</reference>
<proteinExistence type="predicted"/>
<dbReference type="Gene3D" id="1.10.357.10">
    <property type="entry name" value="Tetracycline Repressor, domain 2"/>
    <property type="match status" value="1"/>
</dbReference>
<evidence type="ECO:0000256" key="1">
    <source>
        <dbReference type="ARBA" id="ARBA00023125"/>
    </source>
</evidence>
<evidence type="ECO:0000313" key="4">
    <source>
        <dbReference type="EMBL" id="MBC8597242.1"/>
    </source>
</evidence>
<dbReference type="EMBL" id="JACRTE010000018">
    <property type="protein sequence ID" value="MBC8597242.1"/>
    <property type="molecule type" value="Genomic_DNA"/>
</dbReference>